<dbReference type="Pfam" id="PF02163">
    <property type="entry name" value="Peptidase_M50"/>
    <property type="match status" value="1"/>
</dbReference>
<feature type="transmembrane region" description="Helical" evidence="11">
    <location>
        <begin position="6"/>
        <end position="24"/>
    </location>
</feature>
<evidence type="ECO:0000256" key="3">
    <source>
        <dbReference type="ARBA" id="ARBA00007931"/>
    </source>
</evidence>
<dbReference type="EMBL" id="DXHU01000005">
    <property type="protein sequence ID" value="HIV98297.1"/>
    <property type="molecule type" value="Genomic_DNA"/>
</dbReference>
<evidence type="ECO:0000256" key="5">
    <source>
        <dbReference type="ARBA" id="ARBA00022692"/>
    </source>
</evidence>
<dbReference type="InterPro" id="IPR004387">
    <property type="entry name" value="Pept_M50_Zn"/>
</dbReference>
<dbReference type="Gene3D" id="2.30.42.10">
    <property type="match status" value="1"/>
</dbReference>
<keyword evidence="6 11" id="KW-0378">Hydrolase</keyword>
<dbReference type="PANTHER" id="PTHR42837:SF2">
    <property type="entry name" value="MEMBRANE METALLOPROTEASE ARASP2, CHLOROPLASTIC-RELATED"/>
    <property type="match status" value="1"/>
</dbReference>
<evidence type="ECO:0000256" key="10">
    <source>
        <dbReference type="ARBA" id="ARBA00023136"/>
    </source>
</evidence>
<feature type="transmembrane region" description="Helical" evidence="11">
    <location>
        <begin position="362"/>
        <end position="394"/>
    </location>
</feature>
<evidence type="ECO:0000313" key="13">
    <source>
        <dbReference type="EMBL" id="HIV98297.1"/>
    </source>
</evidence>
<evidence type="ECO:0000256" key="8">
    <source>
        <dbReference type="ARBA" id="ARBA00022989"/>
    </source>
</evidence>
<evidence type="ECO:0000256" key="9">
    <source>
        <dbReference type="ARBA" id="ARBA00023049"/>
    </source>
</evidence>
<dbReference type="GO" id="GO:0046872">
    <property type="term" value="F:metal ion binding"/>
    <property type="evidence" value="ECO:0007669"/>
    <property type="project" value="UniProtKB-KW"/>
</dbReference>
<dbReference type="InterPro" id="IPR036034">
    <property type="entry name" value="PDZ_sf"/>
</dbReference>
<feature type="domain" description="Peptidase M50" evidence="12">
    <location>
        <begin position="12"/>
        <end position="420"/>
    </location>
</feature>
<dbReference type="GO" id="GO:0004222">
    <property type="term" value="F:metalloendopeptidase activity"/>
    <property type="evidence" value="ECO:0007669"/>
    <property type="project" value="InterPro"/>
</dbReference>
<dbReference type="InterPro" id="IPR008915">
    <property type="entry name" value="Peptidase_M50"/>
</dbReference>
<keyword evidence="10 11" id="KW-0472">Membrane</keyword>
<dbReference type="NCBIfam" id="TIGR00054">
    <property type="entry name" value="RIP metalloprotease RseP"/>
    <property type="match status" value="1"/>
</dbReference>
<dbReference type="SUPFAM" id="SSF50156">
    <property type="entry name" value="PDZ domain-like"/>
    <property type="match status" value="1"/>
</dbReference>
<reference evidence="13" key="2">
    <citation type="submission" date="2021-04" db="EMBL/GenBank/DDBJ databases">
        <authorList>
            <person name="Gilroy R."/>
        </authorList>
    </citation>
    <scope>NUCLEOTIDE SEQUENCE</scope>
    <source>
        <strain evidence="13">Gambia11-129</strain>
    </source>
</reference>
<evidence type="ECO:0000256" key="4">
    <source>
        <dbReference type="ARBA" id="ARBA00022670"/>
    </source>
</evidence>
<proteinExistence type="inferred from homology"/>
<dbReference type="GO" id="GO:0006508">
    <property type="term" value="P:proteolysis"/>
    <property type="evidence" value="ECO:0007669"/>
    <property type="project" value="UniProtKB-KW"/>
</dbReference>
<evidence type="ECO:0000256" key="1">
    <source>
        <dbReference type="ARBA" id="ARBA00001947"/>
    </source>
</evidence>
<sequence length="436" mass="48249">MLDFILKFLLGFLLIGLVVFFHELSHFAAARLMKVDVDVISFGMGPRVFSVYGKKTEFRISAIPFGGYCRMKGSIDLSKALSDDKKKMDKKESGSYFASSPFRRMIIYASGPLGNFILAVLLLALASSLPVERISNPCRVCVINDYPALFQYSVENPELETGDLILQMDGKAVLDYEDFTSRLDGKSHILTVERNGETIEVNLVPEINGDDYYYGLSLYQEAVIGRSEDEMIKSGDRIISANGKEIHNTLDLFSLSWPLNLVLASKNGRTYSYRADYNPLPFSFKSDLRKSSDAVGISALTLGIKKASEYFVNTMKALGAIITLNIEDARLVITGPTKAAQSIGNISTLAFNEGISSGLRTVLYLLSIVSISLSVANIVPFPTFDGGGILINFIEIFKKEGLRPRTYVILQIAGMIIAFSLMAALYFVDIHYYFLS</sequence>
<evidence type="ECO:0000256" key="2">
    <source>
        <dbReference type="ARBA" id="ARBA00004141"/>
    </source>
</evidence>
<accession>A0A9D1PS26</accession>
<keyword evidence="9 11" id="KW-0482">Metalloprotease</keyword>
<dbReference type="Proteomes" id="UP000823936">
    <property type="component" value="Unassembled WGS sequence"/>
</dbReference>
<dbReference type="PANTHER" id="PTHR42837">
    <property type="entry name" value="REGULATOR OF SIGMA-E PROTEASE RSEP"/>
    <property type="match status" value="1"/>
</dbReference>
<evidence type="ECO:0000256" key="6">
    <source>
        <dbReference type="ARBA" id="ARBA00022801"/>
    </source>
</evidence>
<comment type="cofactor">
    <cofactor evidence="1 11">
        <name>Zn(2+)</name>
        <dbReference type="ChEBI" id="CHEBI:29105"/>
    </cofactor>
</comment>
<evidence type="ECO:0000256" key="11">
    <source>
        <dbReference type="RuleBase" id="RU362031"/>
    </source>
</evidence>
<reference evidence="13" key="1">
    <citation type="journal article" date="2021" name="PeerJ">
        <title>Extensive microbial diversity within the chicken gut microbiome revealed by metagenomics and culture.</title>
        <authorList>
            <person name="Gilroy R."/>
            <person name="Ravi A."/>
            <person name="Getino M."/>
            <person name="Pursley I."/>
            <person name="Horton D.L."/>
            <person name="Alikhan N.F."/>
            <person name="Baker D."/>
            <person name="Gharbi K."/>
            <person name="Hall N."/>
            <person name="Watson M."/>
            <person name="Adriaenssens E.M."/>
            <person name="Foster-Nyarko E."/>
            <person name="Jarju S."/>
            <person name="Secka A."/>
            <person name="Antonio M."/>
            <person name="Oren A."/>
            <person name="Chaudhuri R.R."/>
            <person name="La Ragione R."/>
            <person name="Hildebrand F."/>
            <person name="Pallen M.J."/>
        </authorList>
    </citation>
    <scope>NUCLEOTIDE SEQUENCE</scope>
    <source>
        <strain evidence="13">Gambia11-129</strain>
    </source>
</reference>
<evidence type="ECO:0000256" key="7">
    <source>
        <dbReference type="ARBA" id="ARBA00022833"/>
    </source>
</evidence>
<keyword evidence="5 11" id="KW-0812">Transmembrane</keyword>
<evidence type="ECO:0000259" key="12">
    <source>
        <dbReference type="Pfam" id="PF02163"/>
    </source>
</evidence>
<protein>
    <recommendedName>
        <fullName evidence="11">Zinc metalloprotease</fullName>
        <ecNumber evidence="11">3.4.24.-</ecNumber>
    </recommendedName>
</protein>
<comment type="caution">
    <text evidence="13">The sequence shown here is derived from an EMBL/GenBank/DDBJ whole genome shotgun (WGS) entry which is preliminary data.</text>
</comment>
<comment type="subcellular location">
    <subcellularLocation>
        <location evidence="2">Membrane</location>
        <topology evidence="2">Multi-pass membrane protein</topology>
    </subcellularLocation>
</comment>
<keyword evidence="4" id="KW-0645">Protease</keyword>
<evidence type="ECO:0000313" key="14">
    <source>
        <dbReference type="Proteomes" id="UP000823936"/>
    </source>
</evidence>
<dbReference type="EC" id="3.4.24.-" evidence="11"/>
<feature type="transmembrane region" description="Helical" evidence="11">
    <location>
        <begin position="406"/>
        <end position="428"/>
    </location>
</feature>
<gene>
    <name evidence="13" type="primary">rseP</name>
    <name evidence="13" type="ORF">IAB12_00770</name>
</gene>
<keyword evidence="7 11" id="KW-0862">Zinc</keyword>
<keyword evidence="8 11" id="KW-1133">Transmembrane helix</keyword>
<keyword evidence="11" id="KW-0479">Metal-binding</keyword>
<dbReference type="AlphaFoldDB" id="A0A9D1PS26"/>
<comment type="similarity">
    <text evidence="3 11">Belongs to the peptidase M50B family.</text>
</comment>
<dbReference type="GO" id="GO:0016020">
    <property type="term" value="C:membrane"/>
    <property type="evidence" value="ECO:0007669"/>
    <property type="project" value="UniProtKB-SubCell"/>
</dbReference>
<feature type="transmembrane region" description="Helical" evidence="11">
    <location>
        <begin position="105"/>
        <end position="129"/>
    </location>
</feature>
<name>A0A9D1PS26_9SPIO</name>
<organism evidence="13 14">
    <name type="scientific">Candidatus Ornithospirochaeta avicola</name>
    <dbReference type="NCBI Taxonomy" id="2840896"/>
    <lineage>
        <taxon>Bacteria</taxon>
        <taxon>Pseudomonadati</taxon>
        <taxon>Spirochaetota</taxon>
        <taxon>Spirochaetia</taxon>
        <taxon>Spirochaetales</taxon>
        <taxon>Spirochaetaceae</taxon>
        <taxon>Spirochaetaceae incertae sedis</taxon>
        <taxon>Candidatus Ornithospirochaeta</taxon>
    </lineage>
</organism>